<gene>
    <name evidence="2" type="ORF">FHS30_002278</name>
</gene>
<dbReference type="EMBL" id="JACHXZ010000003">
    <property type="protein sequence ID" value="MBB3169070.1"/>
    <property type="molecule type" value="Genomic_DNA"/>
</dbReference>
<name>A0A839URE7_9GAMM</name>
<accession>A0A839URE7</accession>
<dbReference type="InterPro" id="IPR007433">
    <property type="entry name" value="DUF481"/>
</dbReference>
<dbReference type="AlphaFoldDB" id="A0A839URE7"/>
<evidence type="ECO:0000313" key="3">
    <source>
        <dbReference type="Proteomes" id="UP000559987"/>
    </source>
</evidence>
<feature type="signal peptide" evidence="1">
    <location>
        <begin position="1"/>
        <end position="17"/>
    </location>
</feature>
<organism evidence="2 3">
    <name type="scientific">Simiduia aestuariiviva</name>
    <dbReference type="NCBI Taxonomy" id="1510459"/>
    <lineage>
        <taxon>Bacteria</taxon>
        <taxon>Pseudomonadati</taxon>
        <taxon>Pseudomonadota</taxon>
        <taxon>Gammaproteobacteria</taxon>
        <taxon>Cellvibrionales</taxon>
        <taxon>Cellvibrionaceae</taxon>
        <taxon>Simiduia</taxon>
    </lineage>
</organism>
<evidence type="ECO:0000313" key="2">
    <source>
        <dbReference type="EMBL" id="MBB3169070.1"/>
    </source>
</evidence>
<sequence length="339" mass="37981">MKWLVPVLMLIVTQSAAAGKLTLKNGDSLAGEIKGMDAENVVWVSDALGEMIIAKSNVDNIESSVLVKIDGHEEACAIVGMDGPKVNFSCAGGKTGDVPLLTINKVEPYEAFLLGSSTYTGKISLTGFQDRGNKVEDTWVLDAFNEYRRGDYRHGSKIQFDSKYKKPEPKQERALLEYQFDWFFAERWFWSNTLGYGFDDAKAIETKYRVGSGLGYQFWENDITALSLRGGISYVDEQFETPAIVTPDFEARDKRMAWTAGLNYRHKFGFGAEFFHSSNYVVSNEDNANWQLDADTGIAMPLVGGIFGELKHEYDFNNQPQPGKDKLDTRITVGVGYQW</sequence>
<reference evidence="2 3" key="1">
    <citation type="submission" date="2020-08" db="EMBL/GenBank/DDBJ databases">
        <title>Genomic Encyclopedia of Type Strains, Phase III (KMG-III): the genomes of soil and plant-associated and newly described type strains.</title>
        <authorList>
            <person name="Whitman W."/>
        </authorList>
    </citation>
    <scope>NUCLEOTIDE SEQUENCE [LARGE SCALE GENOMIC DNA]</scope>
    <source>
        <strain evidence="2 3">CECT 8571</strain>
    </source>
</reference>
<evidence type="ECO:0008006" key="4">
    <source>
        <dbReference type="Google" id="ProtNLM"/>
    </source>
</evidence>
<comment type="caution">
    <text evidence="2">The sequence shown here is derived from an EMBL/GenBank/DDBJ whole genome shotgun (WGS) entry which is preliminary data.</text>
</comment>
<dbReference type="Pfam" id="PF04338">
    <property type="entry name" value="DUF481"/>
    <property type="match status" value="1"/>
</dbReference>
<keyword evidence="1" id="KW-0732">Signal</keyword>
<dbReference type="RefSeq" id="WP_183910563.1">
    <property type="nucleotide sequence ID" value="NZ_JACHXZ010000003.1"/>
</dbReference>
<evidence type="ECO:0000256" key="1">
    <source>
        <dbReference type="SAM" id="SignalP"/>
    </source>
</evidence>
<feature type="chain" id="PRO_5032621242" description="DUF481 domain-containing protein" evidence="1">
    <location>
        <begin position="18"/>
        <end position="339"/>
    </location>
</feature>
<keyword evidence="3" id="KW-1185">Reference proteome</keyword>
<dbReference type="Proteomes" id="UP000559987">
    <property type="component" value="Unassembled WGS sequence"/>
</dbReference>
<protein>
    <recommendedName>
        <fullName evidence="4">DUF481 domain-containing protein</fullName>
    </recommendedName>
</protein>
<proteinExistence type="predicted"/>